<protein>
    <recommendedName>
        <fullName evidence="1">Thioredoxin-like fold domain-containing protein</fullName>
    </recommendedName>
</protein>
<dbReference type="Pfam" id="PF17172">
    <property type="entry name" value="GST_N_4"/>
    <property type="match status" value="1"/>
</dbReference>
<dbReference type="PANTHER" id="PTHR12289">
    <property type="entry name" value="METAXIN RELATED"/>
    <property type="match status" value="1"/>
</dbReference>
<evidence type="ECO:0000259" key="1">
    <source>
        <dbReference type="Pfam" id="PF17172"/>
    </source>
</evidence>
<organism evidence="2">
    <name type="scientific">marine metagenome</name>
    <dbReference type="NCBI Taxonomy" id="408172"/>
    <lineage>
        <taxon>unclassified sequences</taxon>
        <taxon>metagenomes</taxon>
        <taxon>ecological metagenomes</taxon>
    </lineage>
</organism>
<name>A0A381UF37_9ZZZZ</name>
<dbReference type="AlphaFoldDB" id="A0A381UF37"/>
<feature type="non-terminal residue" evidence="2">
    <location>
        <position position="90"/>
    </location>
</feature>
<dbReference type="GO" id="GO:0005737">
    <property type="term" value="C:cytoplasm"/>
    <property type="evidence" value="ECO:0007669"/>
    <property type="project" value="TreeGrafter"/>
</dbReference>
<dbReference type="EMBL" id="UINC01006068">
    <property type="protein sequence ID" value="SVA25273.1"/>
    <property type="molecule type" value="Genomic_DNA"/>
</dbReference>
<evidence type="ECO:0000313" key="2">
    <source>
        <dbReference type="EMBL" id="SVA25273.1"/>
    </source>
</evidence>
<gene>
    <name evidence="2" type="ORF">METZ01_LOCUS78127</name>
</gene>
<sequence>VITVFNFRPAWGLPTPSPFGLKLEAYLRFADIPYACEYVQRPVKSPKGTVPWIRDDDLELADSGFIIEYLKQMHGDRLNDGLTATQLATA</sequence>
<feature type="non-terminal residue" evidence="2">
    <location>
        <position position="1"/>
    </location>
</feature>
<feature type="domain" description="Thioredoxin-like fold" evidence="1">
    <location>
        <begin position="18"/>
        <end position="89"/>
    </location>
</feature>
<dbReference type="PANTHER" id="PTHR12289:SF41">
    <property type="entry name" value="FAILED AXON CONNECTIONS-RELATED"/>
    <property type="match status" value="1"/>
</dbReference>
<reference evidence="2" key="1">
    <citation type="submission" date="2018-05" db="EMBL/GenBank/DDBJ databases">
        <authorList>
            <person name="Lanie J.A."/>
            <person name="Ng W.-L."/>
            <person name="Kazmierczak K.M."/>
            <person name="Andrzejewski T.M."/>
            <person name="Davidsen T.M."/>
            <person name="Wayne K.J."/>
            <person name="Tettelin H."/>
            <person name="Glass J.I."/>
            <person name="Rusch D."/>
            <person name="Podicherti R."/>
            <person name="Tsui H.-C.T."/>
            <person name="Winkler M.E."/>
        </authorList>
    </citation>
    <scope>NUCLEOTIDE SEQUENCE</scope>
</reference>
<accession>A0A381UF37</accession>
<dbReference type="InterPro" id="IPR012336">
    <property type="entry name" value="Thioredoxin-like_fold"/>
</dbReference>
<proteinExistence type="predicted"/>
<dbReference type="InterPro" id="IPR036249">
    <property type="entry name" value="Thioredoxin-like_sf"/>
</dbReference>
<dbReference type="SUPFAM" id="SSF52833">
    <property type="entry name" value="Thioredoxin-like"/>
    <property type="match status" value="1"/>
</dbReference>
<dbReference type="Gene3D" id="3.40.30.10">
    <property type="entry name" value="Glutaredoxin"/>
    <property type="match status" value="1"/>
</dbReference>
<dbReference type="InterPro" id="IPR050931">
    <property type="entry name" value="Mito_Protein_Transport_Metaxin"/>
</dbReference>